<gene>
    <name evidence="2" type="ORF">N0V87_010603</name>
</gene>
<dbReference type="AlphaFoldDB" id="A0A9W9BVA8"/>
<evidence type="ECO:0000256" key="1">
    <source>
        <dbReference type="SAM" id="MobiDB-lite"/>
    </source>
</evidence>
<feature type="compositionally biased region" description="Polar residues" evidence="1">
    <location>
        <begin position="311"/>
        <end position="321"/>
    </location>
</feature>
<feature type="region of interest" description="Disordered" evidence="1">
    <location>
        <begin position="270"/>
        <end position="291"/>
    </location>
</feature>
<feature type="region of interest" description="Disordered" evidence="1">
    <location>
        <begin position="366"/>
        <end position="427"/>
    </location>
</feature>
<reference evidence="2" key="1">
    <citation type="submission" date="2022-10" db="EMBL/GenBank/DDBJ databases">
        <title>Tapping the CABI collections for fungal endophytes: first genome assemblies for Collariella, Neodidymelliopsis, Ascochyta clinopodiicola, Didymella pomorum, Didymosphaeria variabile, Neocosmospora piperis and Neocucurbitaria cava.</title>
        <authorList>
            <person name="Hill R."/>
        </authorList>
    </citation>
    <scope>NUCLEOTIDE SEQUENCE</scope>
    <source>
        <strain evidence="2">IMI 360193</strain>
    </source>
</reference>
<sequence>MSHLLEFPSASPLPHDVSAPPYTVLGICGSDITSSLPPRIPVKVILHFAPALRKWILPAPNPTYLPRAVVRQSLRMPCVGIDIQAPVDAVGLGWIIRCMLHRSGRLPKETFSVHPDLATSVAIHSAWLALELPVEGLRGLHTHIYSQLIYTEPPVSIWDMNLLWDAFPADSQIVKAVGLNFIRGHADMEYTASQSLEIIAWFQATPERYVLFNSLRYAMPHFDEPEAETVTIAAEEAKKISRYKTVGKNVGKAIKKMVFGESTTEARDVGIMERGATRKVSPQERQEREASDFEALRKRLWRTKSDDSLRSVETATWNPQTPEEEDEEEEKKVTVNDDMDDKSNYSGGSISAELAQTLESIRLRREARNARHKRSPSLPAAALTNENLQRREDEAQPVSNRRVPVMRHRRSSSTTTTGKSHGLSVADLQRRIEVLKDKQNTLVEESS</sequence>
<feature type="compositionally biased region" description="Basic and acidic residues" evidence="1">
    <location>
        <begin position="281"/>
        <end position="291"/>
    </location>
</feature>
<name>A0A9W9BVA8_9PLEO</name>
<keyword evidence="3" id="KW-1185">Reference proteome</keyword>
<feature type="region of interest" description="Disordered" evidence="1">
    <location>
        <begin position="308"/>
        <end position="351"/>
    </location>
</feature>
<evidence type="ECO:0000313" key="3">
    <source>
        <dbReference type="Proteomes" id="UP001140562"/>
    </source>
</evidence>
<evidence type="ECO:0000313" key="2">
    <source>
        <dbReference type="EMBL" id="KAJ4329751.1"/>
    </source>
</evidence>
<protein>
    <submittedName>
        <fullName evidence="2">Uncharacterized protein</fullName>
    </submittedName>
</protein>
<comment type="caution">
    <text evidence="2">The sequence shown here is derived from an EMBL/GenBank/DDBJ whole genome shotgun (WGS) entry which is preliminary data.</text>
</comment>
<proteinExistence type="predicted"/>
<dbReference type="OrthoDB" id="3783833at2759"/>
<dbReference type="EMBL" id="JAPEUV010000291">
    <property type="protein sequence ID" value="KAJ4329751.1"/>
    <property type="molecule type" value="Genomic_DNA"/>
</dbReference>
<accession>A0A9W9BVA8</accession>
<dbReference type="Proteomes" id="UP001140562">
    <property type="component" value="Unassembled WGS sequence"/>
</dbReference>
<organism evidence="2 3">
    <name type="scientific">Didymella glomerata</name>
    <dbReference type="NCBI Taxonomy" id="749621"/>
    <lineage>
        <taxon>Eukaryota</taxon>
        <taxon>Fungi</taxon>
        <taxon>Dikarya</taxon>
        <taxon>Ascomycota</taxon>
        <taxon>Pezizomycotina</taxon>
        <taxon>Dothideomycetes</taxon>
        <taxon>Pleosporomycetidae</taxon>
        <taxon>Pleosporales</taxon>
        <taxon>Pleosporineae</taxon>
        <taxon>Didymellaceae</taxon>
        <taxon>Didymella</taxon>
    </lineage>
</organism>